<name>A0A495JKQ5_9ACTN</name>
<evidence type="ECO:0000259" key="1">
    <source>
        <dbReference type="Pfam" id="PF01814"/>
    </source>
</evidence>
<dbReference type="InterPro" id="IPR053206">
    <property type="entry name" value="Dimeric_xanthone_biosynth"/>
</dbReference>
<reference evidence="2 3" key="1">
    <citation type="submission" date="2018-10" db="EMBL/GenBank/DDBJ databases">
        <title>Sequencing the genomes of 1000 actinobacteria strains.</title>
        <authorList>
            <person name="Klenk H.-P."/>
        </authorList>
    </citation>
    <scope>NUCLEOTIDE SEQUENCE [LARGE SCALE GENOMIC DNA]</scope>
    <source>
        <strain evidence="2 3">DSM 45175</strain>
    </source>
</reference>
<dbReference type="Pfam" id="PF01814">
    <property type="entry name" value="Hemerythrin"/>
    <property type="match status" value="1"/>
</dbReference>
<dbReference type="Proteomes" id="UP000277671">
    <property type="component" value="Unassembled WGS sequence"/>
</dbReference>
<dbReference type="Gene3D" id="1.20.120.520">
    <property type="entry name" value="nmb1532 protein domain like"/>
    <property type="match status" value="1"/>
</dbReference>
<feature type="domain" description="Hemerythrin-like" evidence="1">
    <location>
        <begin position="14"/>
        <end position="145"/>
    </location>
</feature>
<dbReference type="CDD" id="cd12108">
    <property type="entry name" value="Hr-like"/>
    <property type="match status" value="1"/>
</dbReference>
<keyword evidence="3" id="KW-1185">Reference proteome</keyword>
<sequence length="228" mass="25269">MPSAATPMADSRDMYMVHTVFRREFGAAPQVIRNVADGDVKRARLVADHVELLTFLLNTHHKGEDDLVWPKLLERGATEIAPMVETMERQHEAIHGPLDEVDAKLGQWRRTADAIERDALAAAVERLIPPLLEHLATEEANLLSLIDKHLTAAEWAEVAAASMGKLPKGKLPLSFGMALYEAEPEHVQVLKEAVPTPVWFVFSRLGPRAYANHSRRIHGTATPARFAG</sequence>
<proteinExistence type="predicted"/>
<evidence type="ECO:0000313" key="2">
    <source>
        <dbReference type="EMBL" id="RKR89640.1"/>
    </source>
</evidence>
<dbReference type="OrthoDB" id="5197650at2"/>
<dbReference type="PANTHER" id="PTHR38048:SF2">
    <property type="entry name" value="HEMERYTHRIN-LIKE DOMAIN-CONTAINING PROTEIN"/>
    <property type="match status" value="1"/>
</dbReference>
<dbReference type="PANTHER" id="PTHR38048">
    <property type="entry name" value="EXPRESSED PROTEIN"/>
    <property type="match status" value="1"/>
</dbReference>
<gene>
    <name evidence="2" type="ORF">BDK92_3996</name>
</gene>
<dbReference type="InterPro" id="IPR012312">
    <property type="entry name" value="Hemerythrin-like"/>
</dbReference>
<evidence type="ECO:0000313" key="3">
    <source>
        <dbReference type="Proteomes" id="UP000277671"/>
    </source>
</evidence>
<accession>A0A495JKQ5</accession>
<dbReference type="EMBL" id="RBKT01000001">
    <property type="protein sequence ID" value="RKR89640.1"/>
    <property type="molecule type" value="Genomic_DNA"/>
</dbReference>
<protein>
    <submittedName>
        <fullName evidence="2">Hemerythrin-like domain-containing protein</fullName>
    </submittedName>
</protein>
<organism evidence="2 3">
    <name type="scientific">Micromonospora pisi</name>
    <dbReference type="NCBI Taxonomy" id="589240"/>
    <lineage>
        <taxon>Bacteria</taxon>
        <taxon>Bacillati</taxon>
        <taxon>Actinomycetota</taxon>
        <taxon>Actinomycetes</taxon>
        <taxon>Micromonosporales</taxon>
        <taxon>Micromonosporaceae</taxon>
        <taxon>Micromonospora</taxon>
    </lineage>
</organism>
<dbReference type="AlphaFoldDB" id="A0A495JKQ5"/>
<dbReference type="RefSeq" id="WP_121158048.1">
    <property type="nucleotide sequence ID" value="NZ_RBKT01000001.1"/>
</dbReference>
<comment type="caution">
    <text evidence="2">The sequence shown here is derived from an EMBL/GenBank/DDBJ whole genome shotgun (WGS) entry which is preliminary data.</text>
</comment>